<dbReference type="Pfam" id="PF21948">
    <property type="entry name" value="LplA-B_cat"/>
    <property type="match status" value="1"/>
</dbReference>
<dbReference type="FunFam" id="3.30.930.10:FF:000020">
    <property type="entry name" value="Octanoyltransferase"/>
    <property type="match status" value="1"/>
</dbReference>
<evidence type="ECO:0000256" key="9">
    <source>
        <dbReference type="PIRSR" id="PIRSR016262-2"/>
    </source>
</evidence>
<evidence type="ECO:0000256" key="6">
    <source>
        <dbReference type="HAMAP-Rule" id="MF_00013"/>
    </source>
</evidence>
<keyword evidence="12" id="KW-0436">Ligase</keyword>
<dbReference type="GO" id="GO:0005737">
    <property type="term" value="C:cytoplasm"/>
    <property type="evidence" value="ECO:0007669"/>
    <property type="project" value="UniProtKB-SubCell"/>
</dbReference>
<sequence>MTTTLPVSLDLAVQISNGIAVKWCGERDYAACFDAMRVFTDTRAADTADELWLVSHPPVYTLGLAGDPGHLLRRDAAIPLVKTDRGGQITYHGPGQVVAYLLIDLRRRGLMVKEYVRRIEQAVIDTLAAYNLAGERHPGAPGIYLVDGTLAGAKIAALGLKIRQGCSYHGVSLNVGMDLRPFDDINPCGYAGLKTTDMASAGVQAEWREVAARLADRLAANLPERNL</sequence>
<dbReference type="PANTHER" id="PTHR10993">
    <property type="entry name" value="OCTANOYLTRANSFERASE"/>
    <property type="match status" value="1"/>
</dbReference>
<dbReference type="InterPro" id="IPR004143">
    <property type="entry name" value="BPL_LPL_catalytic"/>
</dbReference>
<dbReference type="Proteomes" id="UP000033618">
    <property type="component" value="Unassembled WGS sequence"/>
</dbReference>
<dbReference type="NCBIfam" id="NF010922">
    <property type="entry name" value="PRK14342.1"/>
    <property type="match status" value="1"/>
</dbReference>
<evidence type="ECO:0000256" key="1">
    <source>
        <dbReference type="ARBA" id="ARBA00004821"/>
    </source>
</evidence>
<dbReference type="GO" id="GO:0033819">
    <property type="term" value="F:lipoyl(octanoyl) transferase activity"/>
    <property type="evidence" value="ECO:0007669"/>
    <property type="project" value="UniProtKB-EC"/>
</dbReference>
<dbReference type="UniPathway" id="UPA00538">
    <property type="reaction ID" value="UER00592"/>
</dbReference>
<dbReference type="GO" id="GO:0016874">
    <property type="term" value="F:ligase activity"/>
    <property type="evidence" value="ECO:0007669"/>
    <property type="project" value="UniProtKB-KW"/>
</dbReference>
<comment type="subcellular location">
    <subcellularLocation>
        <location evidence="6">Cytoplasm</location>
    </subcellularLocation>
</comment>
<dbReference type="PROSITE" id="PS51733">
    <property type="entry name" value="BPL_LPL_CATALYTIC"/>
    <property type="match status" value="1"/>
</dbReference>
<dbReference type="RefSeq" id="WP_046152355.1">
    <property type="nucleotide sequence ID" value="NZ_CADFGU010000008.1"/>
</dbReference>
<proteinExistence type="inferred from homology"/>
<comment type="catalytic activity">
    <reaction evidence="6 7">
        <text>octanoyl-[ACP] + L-lysyl-[protein] = N(6)-octanoyl-L-lysyl-[protein] + holo-[ACP] + H(+)</text>
        <dbReference type="Rhea" id="RHEA:17665"/>
        <dbReference type="Rhea" id="RHEA-COMP:9636"/>
        <dbReference type="Rhea" id="RHEA-COMP:9685"/>
        <dbReference type="Rhea" id="RHEA-COMP:9752"/>
        <dbReference type="Rhea" id="RHEA-COMP:9928"/>
        <dbReference type="ChEBI" id="CHEBI:15378"/>
        <dbReference type="ChEBI" id="CHEBI:29969"/>
        <dbReference type="ChEBI" id="CHEBI:64479"/>
        <dbReference type="ChEBI" id="CHEBI:78463"/>
        <dbReference type="ChEBI" id="CHEBI:78809"/>
        <dbReference type="EC" id="2.3.1.181"/>
    </reaction>
</comment>
<dbReference type="InterPro" id="IPR045864">
    <property type="entry name" value="aa-tRNA-synth_II/BPL/LPL"/>
</dbReference>
<feature type="domain" description="BPL/LPL catalytic" evidence="11">
    <location>
        <begin position="45"/>
        <end position="226"/>
    </location>
</feature>
<accession>A0A0F5K2K3</accession>
<evidence type="ECO:0000256" key="5">
    <source>
        <dbReference type="ARBA" id="ARBA00024732"/>
    </source>
</evidence>
<feature type="binding site" evidence="6 9">
    <location>
        <begin position="157"/>
        <end position="159"/>
    </location>
    <ligand>
        <name>substrate</name>
    </ligand>
</feature>
<dbReference type="OrthoDB" id="9787061at2"/>
<feature type="site" description="Lowers pKa of active site Cys" evidence="6 10">
    <location>
        <position position="154"/>
    </location>
</feature>
<feature type="binding site" evidence="6 9">
    <location>
        <begin position="85"/>
        <end position="92"/>
    </location>
    <ligand>
        <name>substrate</name>
    </ligand>
</feature>
<dbReference type="InterPro" id="IPR020605">
    <property type="entry name" value="Octanoyltransferase_CS"/>
</dbReference>
<dbReference type="NCBIfam" id="NF010923">
    <property type="entry name" value="PRK14343.1"/>
    <property type="match status" value="1"/>
</dbReference>
<protein>
    <recommendedName>
        <fullName evidence="6 7">Octanoyltransferase</fullName>
        <ecNumber evidence="6 7">2.3.1.181</ecNumber>
    </recommendedName>
    <alternativeName>
        <fullName evidence="6">Lipoate-protein ligase B</fullName>
    </alternativeName>
    <alternativeName>
        <fullName evidence="6">Lipoyl/octanoyl transferase</fullName>
    </alternativeName>
    <alternativeName>
        <fullName evidence="6">Octanoyl-[acyl-carrier-protein]-protein N-octanoyltransferase</fullName>
    </alternativeName>
</protein>
<dbReference type="PATRIC" id="fig|28092.6.peg.1245"/>
<dbReference type="InterPro" id="IPR000544">
    <property type="entry name" value="Octanoyltransferase"/>
</dbReference>
<evidence type="ECO:0000256" key="2">
    <source>
        <dbReference type="ARBA" id="ARBA00022490"/>
    </source>
</evidence>
<evidence type="ECO:0000256" key="4">
    <source>
        <dbReference type="ARBA" id="ARBA00023315"/>
    </source>
</evidence>
<dbReference type="GO" id="GO:0009249">
    <property type="term" value="P:protein lipoylation"/>
    <property type="evidence" value="ECO:0007669"/>
    <property type="project" value="InterPro"/>
</dbReference>
<dbReference type="CDD" id="cd16444">
    <property type="entry name" value="LipB"/>
    <property type="match status" value="1"/>
</dbReference>
<dbReference type="PIRSF" id="PIRSF016262">
    <property type="entry name" value="LPLase"/>
    <property type="match status" value="1"/>
</dbReference>
<comment type="caution">
    <text evidence="12">The sequence shown here is derived from an EMBL/GenBank/DDBJ whole genome shotgun (WGS) entry which is preliminary data.</text>
</comment>
<evidence type="ECO:0000313" key="12">
    <source>
        <dbReference type="EMBL" id="KKB64356.1"/>
    </source>
</evidence>
<dbReference type="Gene3D" id="3.30.930.10">
    <property type="entry name" value="Bira Bifunctional Protein, Domain 2"/>
    <property type="match status" value="1"/>
</dbReference>
<evidence type="ECO:0000256" key="8">
    <source>
        <dbReference type="PIRSR" id="PIRSR016262-1"/>
    </source>
</evidence>
<dbReference type="AlphaFoldDB" id="A0A0F5K2K3"/>
<keyword evidence="2 6" id="KW-0963">Cytoplasm</keyword>
<evidence type="ECO:0000256" key="10">
    <source>
        <dbReference type="PIRSR" id="PIRSR016262-3"/>
    </source>
</evidence>
<evidence type="ECO:0000313" key="13">
    <source>
        <dbReference type="Proteomes" id="UP000033618"/>
    </source>
</evidence>
<keyword evidence="3 6" id="KW-0808">Transferase</keyword>
<dbReference type="STRING" id="28092.WM40_05235"/>
<feature type="binding site" evidence="6 9">
    <location>
        <begin position="170"/>
        <end position="172"/>
    </location>
    <ligand>
        <name>substrate</name>
    </ligand>
</feature>
<name>A0A0F5K2K3_9BURK</name>
<keyword evidence="13" id="KW-1185">Reference proteome</keyword>
<dbReference type="HAMAP" id="MF_00013">
    <property type="entry name" value="LipB"/>
    <property type="match status" value="1"/>
</dbReference>
<comment type="pathway">
    <text evidence="1 6 7">Protein modification; protein lipoylation via endogenous pathway; protein N(6)-(lipoyl)lysine from octanoyl-[acyl-carrier-protein]: step 1/2.</text>
</comment>
<comment type="function">
    <text evidence="5 6 7">Catalyzes the transfer of endogenously produced octanoic acid from octanoyl-acyl-carrier-protein onto the lipoyl domains of lipoate-dependent enzymes. Lipoyl-ACP can also act as a substrate although octanoyl-ACP is likely to be the physiological substrate.</text>
</comment>
<gene>
    <name evidence="6" type="primary">lipB</name>
    <name evidence="12" type="ORF">WM40_05235</name>
</gene>
<comment type="similarity">
    <text evidence="6 7">Belongs to the LipB family.</text>
</comment>
<dbReference type="EC" id="2.3.1.181" evidence="6 7"/>
<dbReference type="NCBIfam" id="TIGR00214">
    <property type="entry name" value="lipB"/>
    <property type="match status" value="1"/>
</dbReference>
<feature type="active site" description="Acyl-thioester intermediate" evidence="6 8">
    <location>
        <position position="188"/>
    </location>
</feature>
<comment type="miscellaneous">
    <text evidence="6">In the reaction, the free carboxyl group of octanoic acid is attached via an amide linkage to the epsilon-amino group of a specific lysine residue of lipoyl domains of lipoate-dependent enzymes.</text>
</comment>
<evidence type="ECO:0000256" key="7">
    <source>
        <dbReference type="PIRNR" id="PIRNR016262"/>
    </source>
</evidence>
<dbReference type="PANTHER" id="PTHR10993:SF7">
    <property type="entry name" value="LIPOYLTRANSFERASE 2, MITOCHONDRIAL-RELATED"/>
    <property type="match status" value="1"/>
</dbReference>
<dbReference type="SUPFAM" id="SSF55681">
    <property type="entry name" value="Class II aaRS and biotin synthetases"/>
    <property type="match status" value="1"/>
</dbReference>
<reference evidence="12 13" key="1">
    <citation type="submission" date="2015-03" db="EMBL/GenBank/DDBJ databases">
        <title>Draft Genome Sequence of Burkholderia andropogonis type strain ICMP2807, isolated from Sorghum bicolor.</title>
        <authorList>
            <person name="Lopes-Santos L."/>
            <person name="Castro D.B."/>
            <person name="Ottoboni L.M."/>
            <person name="Park D."/>
            <person name="Weirc B.S."/>
            <person name="Destefano S.A."/>
        </authorList>
    </citation>
    <scope>NUCLEOTIDE SEQUENCE [LARGE SCALE GENOMIC DNA]</scope>
    <source>
        <strain evidence="12 13">ICMP2807</strain>
    </source>
</reference>
<keyword evidence="4 6" id="KW-0012">Acyltransferase</keyword>
<dbReference type="EMBL" id="LAQU01000004">
    <property type="protein sequence ID" value="KKB64356.1"/>
    <property type="molecule type" value="Genomic_DNA"/>
</dbReference>
<evidence type="ECO:0000259" key="11">
    <source>
        <dbReference type="PROSITE" id="PS51733"/>
    </source>
</evidence>
<organism evidence="12 13">
    <name type="scientific">Robbsia andropogonis</name>
    <dbReference type="NCBI Taxonomy" id="28092"/>
    <lineage>
        <taxon>Bacteria</taxon>
        <taxon>Pseudomonadati</taxon>
        <taxon>Pseudomonadota</taxon>
        <taxon>Betaproteobacteria</taxon>
        <taxon>Burkholderiales</taxon>
        <taxon>Burkholderiaceae</taxon>
        <taxon>Robbsia</taxon>
    </lineage>
</organism>
<evidence type="ECO:0000256" key="3">
    <source>
        <dbReference type="ARBA" id="ARBA00022679"/>
    </source>
</evidence>
<dbReference type="PROSITE" id="PS01313">
    <property type="entry name" value="LIPB"/>
    <property type="match status" value="1"/>
</dbReference>